<sequence length="253" mass="27469">MARLIVTRPADQAEGLIAGLQALGHEVVPMPLMTILPIADADTDLAHSARRCFLDLDYYHSVITISANSSRLGLEWMDNYWPQPPLGIQWLAVGPASLAPLRDAGLDGICPPERFDSEGLLALPQLAAVADQKILIWRGVGGRETLAEELRQRGARVDYAELYHRQPCDYSFAQWQQALAPVDGAKPWLLLSSGQALDIVQQQVSDLPQRVAGLLLPSARVAEQARSQGFEVVLVPASAGDADTLACVREMAC</sequence>
<dbReference type="SUPFAM" id="SSF69618">
    <property type="entry name" value="HemD-like"/>
    <property type="match status" value="1"/>
</dbReference>
<keyword evidence="4 9" id="KW-0456">Lyase</keyword>
<evidence type="ECO:0000256" key="5">
    <source>
        <dbReference type="ARBA" id="ARBA00023244"/>
    </source>
</evidence>
<dbReference type="GO" id="GO:0004852">
    <property type="term" value="F:uroporphyrinogen-III synthase activity"/>
    <property type="evidence" value="ECO:0007669"/>
    <property type="project" value="UniProtKB-UniRule"/>
</dbReference>
<evidence type="ECO:0000256" key="6">
    <source>
        <dbReference type="ARBA" id="ARBA00037589"/>
    </source>
</evidence>
<dbReference type="EMBL" id="JAPNOA010000025">
    <property type="protein sequence ID" value="MCY0965220.1"/>
    <property type="molecule type" value="Genomic_DNA"/>
</dbReference>
<dbReference type="Proteomes" id="UP001150830">
    <property type="component" value="Unassembled WGS sequence"/>
</dbReference>
<proteinExistence type="inferred from homology"/>
<dbReference type="InterPro" id="IPR039793">
    <property type="entry name" value="UROS/Hem4"/>
</dbReference>
<evidence type="ECO:0000259" key="10">
    <source>
        <dbReference type="Pfam" id="PF02602"/>
    </source>
</evidence>
<evidence type="ECO:0000256" key="8">
    <source>
        <dbReference type="ARBA" id="ARBA00048617"/>
    </source>
</evidence>
<dbReference type="InterPro" id="IPR003754">
    <property type="entry name" value="4pyrrol_synth_uPrphyn_synth"/>
</dbReference>
<comment type="catalytic activity">
    <reaction evidence="8 9">
        <text>hydroxymethylbilane = uroporphyrinogen III + H2O</text>
        <dbReference type="Rhea" id="RHEA:18965"/>
        <dbReference type="ChEBI" id="CHEBI:15377"/>
        <dbReference type="ChEBI" id="CHEBI:57308"/>
        <dbReference type="ChEBI" id="CHEBI:57845"/>
        <dbReference type="EC" id="4.2.1.75"/>
    </reaction>
</comment>
<accession>A0A9X3EDJ2</accession>
<name>A0A9X3EDJ2_9GAMM</name>
<evidence type="ECO:0000256" key="4">
    <source>
        <dbReference type="ARBA" id="ARBA00023239"/>
    </source>
</evidence>
<evidence type="ECO:0000256" key="2">
    <source>
        <dbReference type="ARBA" id="ARBA00008133"/>
    </source>
</evidence>
<organism evidence="11 12">
    <name type="scientific">Parathalassolituus penaei</name>
    <dbReference type="NCBI Taxonomy" id="2997323"/>
    <lineage>
        <taxon>Bacteria</taxon>
        <taxon>Pseudomonadati</taxon>
        <taxon>Pseudomonadota</taxon>
        <taxon>Gammaproteobacteria</taxon>
        <taxon>Oceanospirillales</taxon>
        <taxon>Oceanospirillaceae</taxon>
        <taxon>Parathalassolituus</taxon>
    </lineage>
</organism>
<dbReference type="GO" id="GO:0006780">
    <property type="term" value="P:uroporphyrinogen III biosynthetic process"/>
    <property type="evidence" value="ECO:0007669"/>
    <property type="project" value="UniProtKB-UniRule"/>
</dbReference>
<dbReference type="Gene3D" id="3.40.50.10090">
    <property type="match status" value="2"/>
</dbReference>
<dbReference type="AlphaFoldDB" id="A0A9X3EDJ2"/>
<gene>
    <name evidence="11" type="ORF">OUO13_08490</name>
</gene>
<evidence type="ECO:0000313" key="11">
    <source>
        <dbReference type="EMBL" id="MCY0965220.1"/>
    </source>
</evidence>
<dbReference type="PANTHER" id="PTHR38042:SF1">
    <property type="entry name" value="UROPORPHYRINOGEN-III SYNTHASE, CHLOROPLASTIC"/>
    <property type="match status" value="1"/>
</dbReference>
<comment type="pathway">
    <text evidence="1 9">Porphyrin-containing compound metabolism; protoporphyrin-IX biosynthesis; coproporphyrinogen-III from 5-aminolevulinate: step 3/4.</text>
</comment>
<comment type="caution">
    <text evidence="11">The sequence shown here is derived from an EMBL/GenBank/DDBJ whole genome shotgun (WGS) entry which is preliminary data.</text>
</comment>
<evidence type="ECO:0000313" key="12">
    <source>
        <dbReference type="Proteomes" id="UP001150830"/>
    </source>
</evidence>
<comment type="similarity">
    <text evidence="2 9">Belongs to the uroporphyrinogen-III synthase family.</text>
</comment>
<dbReference type="Pfam" id="PF02602">
    <property type="entry name" value="HEM4"/>
    <property type="match status" value="1"/>
</dbReference>
<evidence type="ECO:0000256" key="3">
    <source>
        <dbReference type="ARBA" id="ARBA00013109"/>
    </source>
</evidence>
<evidence type="ECO:0000256" key="1">
    <source>
        <dbReference type="ARBA" id="ARBA00004772"/>
    </source>
</evidence>
<protein>
    <recommendedName>
        <fullName evidence="7 9">Uroporphyrinogen-III synthase</fullName>
        <ecNumber evidence="3 9">4.2.1.75</ecNumber>
    </recommendedName>
</protein>
<dbReference type="PANTHER" id="PTHR38042">
    <property type="entry name" value="UROPORPHYRINOGEN-III SYNTHASE, CHLOROPLASTIC"/>
    <property type="match status" value="1"/>
</dbReference>
<dbReference type="CDD" id="cd06578">
    <property type="entry name" value="HemD"/>
    <property type="match status" value="1"/>
</dbReference>
<dbReference type="InterPro" id="IPR036108">
    <property type="entry name" value="4pyrrol_syn_uPrphyn_synt_sf"/>
</dbReference>
<keyword evidence="12" id="KW-1185">Reference proteome</keyword>
<dbReference type="GO" id="GO:0006782">
    <property type="term" value="P:protoporphyrinogen IX biosynthetic process"/>
    <property type="evidence" value="ECO:0007669"/>
    <property type="project" value="UniProtKB-UniRule"/>
</dbReference>
<evidence type="ECO:0000256" key="9">
    <source>
        <dbReference type="RuleBase" id="RU366031"/>
    </source>
</evidence>
<keyword evidence="5 9" id="KW-0627">Porphyrin biosynthesis</keyword>
<evidence type="ECO:0000256" key="7">
    <source>
        <dbReference type="ARBA" id="ARBA00040167"/>
    </source>
</evidence>
<feature type="domain" description="Tetrapyrrole biosynthesis uroporphyrinogen III synthase" evidence="10">
    <location>
        <begin position="17"/>
        <end position="239"/>
    </location>
</feature>
<comment type="function">
    <text evidence="6 9">Catalyzes cyclization of the linear tetrapyrrole, hydroxymethylbilane, to the macrocyclic uroporphyrinogen III.</text>
</comment>
<reference evidence="11" key="1">
    <citation type="submission" date="2022-11" db="EMBL/GenBank/DDBJ databases">
        <title>Parathalassolutuus dongxingensis gen. nov., sp. nov., a novel member of family Oceanospirillaceae isolated from a coastal shrimp pond in Guangxi, China.</title>
        <authorList>
            <person name="Chen H."/>
        </authorList>
    </citation>
    <scope>NUCLEOTIDE SEQUENCE</scope>
    <source>
        <strain evidence="11">G-43</strain>
    </source>
</reference>
<dbReference type="RefSeq" id="WP_283173433.1">
    <property type="nucleotide sequence ID" value="NZ_JAPNOA010000025.1"/>
</dbReference>
<dbReference type="EC" id="4.2.1.75" evidence="3 9"/>